<dbReference type="Proteomes" id="UP000578697">
    <property type="component" value="Unassembled WGS sequence"/>
</dbReference>
<dbReference type="InterPro" id="IPR013785">
    <property type="entry name" value="Aldolase_TIM"/>
</dbReference>
<feature type="domain" description="Shikimate dehydrogenase substrate binding N-terminal" evidence="8">
    <location>
        <begin position="242"/>
        <end position="321"/>
    </location>
</feature>
<dbReference type="GO" id="GO:0009423">
    <property type="term" value="P:chorismate biosynthetic process"/>
    <property type="evidence" value="ECO:0007669"/>
    <property type="project" value="UniProtKB-UniPathway"/>
</dbReference>
<comment type="pathway">
    <text evidence="1">Metabolic intermediate biosynthesis; chorismate biosynthesis; chorismate from D-erythrose 4-phosphate and phosphoenolpyruvate: step 4/7.</text>
</comment>
<dbReference type="SUPFAM" id="SSF51569">
    <property type="entry name" value="Aldolase"/>
    <property type="match status" value="1"/>
</dbReference>
<evidence type="ECO:0000313" key="12">
    <source>
        <dbReference type="Proteomes" id="UP000593591"/>
    </source>
</evidence>
<dbReference type="AlphaFoldDB" id="A0A840SBC3"/>
<dbReference type="GO" id="GO:0019632">
    <property type="term" value="P:shikimate metabolic process"/>
    <property type="evidence" value="ECO:0007669"/>
    <property type="project" value="TreeGrafter"/>
</dbReference>
<keyword evidence="5" id="KW-0057">Aromatic amino acid biosynthesis</keyword>
<dbReference type="Pfam" id="PF01488">
    <property type="entry name" value="Shikimate_DH"/>
    <property type="match status" value="1"/>
</dbReference>
<dbReference type="Pfam" id="PF08501">
    <property type="entry name" value="Shikimate_dh_N"/>
    <property type="match status" value="1"/>
</dbReference>
<evidence type="ECO:0000256" key="5">
    <source>
        <dbReference type="ARBA" id="ARBA00023141"/>
    </source>
</evidence>
<evidence type="ECO:0000256" key="2">
    <source>
        <dbReference type="ARBA" id="ARBA00012962"/>
    </source>
</evidence>
<evidence type="ECO:0000256" key="6">
    <source>
        <dbReference type="ARBA" id="ARBA00049442"/>
    </source>
</evidence>
<evidence type="ECO:0000313" key="9">
    <source>
        <dbReference type="EMBL" id="MBB5220049.1"/>
    </source>
</evidence>
<dbReference type="Gene3D" id="3.20.20.70">
    <property type="entry name" value="Aldolase class I"/>
    <property type="match status" value="1"/>
</dbReference>
<dbReference type="CDD" id="cd01065">
    <property type="entry name" value="NAD_bind_Shikimate_DH"/>
    <property type="match status" value="1"/>
</dbReference>
<dbReference type="PANTHER" id="PTHR21089:SF1">
    <property type="entry name" value="BIFUNCTIONAL 3-DEHYDROQUINATE DEHYDRATASE_SHIKIMATE DEHYDROGENASE, CHLOROPLASTIC"/>
    <property type="match status" value="1"/>
</dbReference>
<dbReference type="InterPro" id="IPR001381">
    <property type="entry name" value="DHquinase_I"/>
</dbReference>
<keyword evidence="3" id="KW-0521">NADP</keyword>
<evidence type="ECO:0000256" key="1">
    <source>
        <dbReference type="ARBA" id="ARBA00004871"/>
    </source>
</evidence>
<name>A0A840SBC3_9SPIR</name>
<dbReference type="Proteomes" id="UP000593591">
    <property type="component" value="Chromosome"/>
</dbReference>
<evidence type="ECO:0000256" key="3">
    <source>
        <dbReference type="ARBA" id="ARBA00022857"/>
    </source>
</evidence>
<keyword evidence="9" id="KW-0456">Lyase</keyword>
<dbReference type="GO" id="GO:0005829">
    <property type="term" value="C:cytosol"/>
    <property type="evidence" value="ECO:0007669"/>
    <property type="project" value="TreeGrafter"/>
</dbReference>
<dbReference type="CDD" id="cd00502">
    <property type="entry name" value="DHQase_I"/>
    <property type="match status" value="1"/>
</dbReference>
<dbReference type="EMBL" id="CP031517">
    <property type="protein sequence ID" value="QOS40638.1"/>
    <property type="molecule type" value="Genomic_DNA"/>
</dbReference>
<accession>A0A840SBC3</accession>
<dbReference type="UniPathway" id="UPA00053">
    <property type="reaction ID" value="UER00087"/>
</dbReference>
<proteinExistence type="predicted"/>
<dbReference type="InterPro" id="IPR006151">
    <property type="entry name" value="Shikm_DH/Glu-tRNA_Rdtase"/>
</dbReference>
<dbReference type="EMBL" id="JACHFR010000005">
    <property type="protein sequence ID" value="MBB5220049.1"/>
    <property type="molecule type" value="Genomic_DNA"/>
</dbReference>
<dbReference type="Gene3D" id="3.40.50.720">
    <property type="entry name" value="NAD(P)-binding Rossmann-like Domain"/>
    <property type="match status" value="1"/>
</dbReference>
<dbReference type="GO" id="GO:0050661">
    <property type="term" value="F:NADP binding"/>
    <property type="evidence" value="ECO:0007669"/>
    <property type="project" value="TreeGrafter"/>
</dbReference>
<gene>
    <name evidence="10" type="ORF">DYE49_09265</name>
    <name evidence="9" type="ORF">HNP77_002439</name>
</gene>
<dbReference type="InterPro" id="IPR036291">
    <property type="entry name" value="NAD(P)-bd_dom_sf"/>
</dbReference>
<reference evidence="10 12" key="1">
    <citation type="submission" date="2018-08" db="EMBL/GenBank/DDBJ databases">
        <title>The first complete genome of Treponema rectale (CHPAT), a commensal spirochete of the bovine rectum.</title>
        <authorList>
            <person name="Staton G.J."/>
            <person name="Clegg S.R."/>
            <person name="Carter S.D."/>
            <person name="Radford A.D."/>
            <person name="Darby A."/>
            <person name="Hall N."/>
            <person name="Birtles R.J."/>
            <person name="Evans N.J."/>
        </authorList>
    </citation>
    <scope>NUCLEOTIDE SEQUENCE [LARGE SCALE GENOMIC DNA]</scope>
    <source>
        <strain evidence="10 12">CHPA</strain>
    </source>
</reference>
<organism evidence="9 11">
    <name type="scientific">Treponema rectale</name>
    <dbReference type="NCBI Taxonomy" id="744512"/>
    <lineage>
        <taxon>Bacteria</taxon>
        <taxon>Pseudomonadati</taxon>
        <taxon>Spirochaetota</taxon>
        <taxon>Spirochaetia</taxon>
        <taxon>Spirochaetales</taxon>
        <taxon>Treponemataceae</taxon>
        <taxon>Treponema</taxon>
    </lineage>
</organism>
<reference evidence="9 11" key="2">
    <citation type="submission" date="2020-08" db="EMBL/GenBank/DDBJ databases">
        <title>Genomic Encyclopedia of Type Strains, Phase IV (KMG-IV): sequencing the most valuable type-strain genomes for metagenomic binning, comparative biology and taxonomic classification.</title>
        <authorList>
            <person name="Goeker M."/>
        </authorList>
    </citation>
    <scope>NUCLEOTIDE SEQUENCE [LARGE SCALE GENOMIC DNA]</scope>
    <source>
        <strain evidence="9 11">DSM 103679</strain>
    </source>
</reference>
<dbReference type="GO" id="GO:0003855">
    <property type="term" value="F:3-dehydroquinate dehydratase activity"/>
    <property type="evidence" value="ECO:0007669"/>
    <property type="project" value="InterPro"/>
</dbReference>
<dbReference type="GO" id="GO:0009073">
    <property type="term" value="P:aromatic amino acid family biosynthetic process"/>
    <property type="evidence" value="ECO:0007669"/>
    <property type="project" value="UniProtKB-KW"/>
</dbReference>
<dbReference type="Gene3D" id="3.40.50.10860">
    <property type="entry name" value="Leucine Dehydrogenase, chain A, domain 1"/>
    <property type="match status" value="1"/>
</dbReference>
<dbReference type="Pfam" id="PF01487">
    <property type="entry name" value="DHquinase_I"/>
    <property type="match status" value="1"/>
</dbReference>
<dbReference type="SUPFAM" id="SSF51735">
    <property type="entry name" value="NAD(P)-binding Rossmann-fold domains"/>
    <property type="match status" value="1"/>
</dbReference>
<evidence type="ECO:0000313" key="11">
    <source>
        <dbReference type="Proteomes" id="UP000578697"/>
    </source>
</evidence>
<protein>
    <recommendedName>
        <fullName evidence="2">shikimate dehydrogenase (NADP(+))</fullName>
        <ecNumber evidence="2">1.1.1.25</ecNumber>
    </recommendedName>
</protein>
<dbReference type="InterPro" id="IPR046346">
    <property type="entry name" value="Aminoacid_DH-like_N_sf"/>
</dbReference>
<evidence type="ECO:0000259" key="7">
    <source>
        <dbReference type="Pfam" id="PF01488"/>
    </source>
</evidence>
<keyword evidence="11" id="KW-1185">Reference proteome</keyword>
<evidence type="ECO:0000259" key="8">
    <source>
        <dbReference type="Pfam" id="PF08501"/>
    </source>
</evidence>
<dbReference type="RefSeq" id="WP_184653741.1">
    <property type="nucleotide sequence ID" value="NZ_JACHFR010000005.1"/>
</dbReference>
<comment type="catalytic activity">
    <reaction evidence="6">
        <text>shikimate + NADP(+) = 3-dehydroshikimate + NADPH + H(+)</text>
        <dbReference type="Rhea" id="RHEA:17737"/>
        <dbReference type="ChEBI" id="CHEBI:15378"/>
        <dbReference type="ChEBI" id="CHEBI:16630"/>
        <dbReference type="ChEBI" id="CHEBI:36208"/>
        <dbReference type="ChEBI" id="CHEBI:57783"/>
        <dbReference type="ChEBI" id="CHEBI:58349"/>
        <dbReference type="EC" id="1.1.1.25"/>
    </reaction>
</comment>
<feature type="domain" description="Quinate/shikimate 5-dehydrogenase/glutamyl-tRNA reductase" evidence="7">
    <location>
        <begin position="349"/>
        <end position="425"/>
    </location>
</feature>
<dbReference type="EC" id="1.1.1.25" evidence="2"/>
<dbReference type="KEGG" id="trc:DYE49_09265"/>
<dbReference type="InterPro" id="IPR013708">
    <property type="entry name" value="Shikimate_DH-bd_N"/>
</dbReference>
<dbReference type="InterPro" id="IPR022893">
    <property type="entry name" value="Shikimate_DH_fam"/>
</dbReference>
<dbReference type="GO" id="GO:0004764">
    <property type="term" value="F:shikimate 3-dehydrogenase (NADP+) activity"/>
    <property type="evidence" value="ECO:0007669"/>
    <property type="project" value="UniProtKB-EC"/>
</dbReference>
<dbReference type="PANTHER" id="PTHR21089">
    <property type="entry name" value="SHIKIMATE DEHYDROGENASE"/>
    <property type="match status" value="1"/>
</dbReference>
<keyword evidence="5" id="KW-0028">Amino-acid biosynthesis</keyword>
<dbReference type="SUPFAM" id="SSF53223">
    <property type="entry name" value="Aminoacid dehydrogenase-like, N-terminal domain"/>
    <property type="match status" value="1"/>
</dbReference>
<sequence length="503" mass="55869">MEKTKICLTLTGSTIAEDLELIEKYRSYIDLAELRVDLLEDDERLRIREFPRLAGIPCLLTIRREIDGGKFRDGEGARATLFAMALSFAEEEKGMNFEYVDFEEDFRVSSLQDAALAFGTKIIRSVHSMHSPIANIKERLASLCTTGFEIPKIAIMPKTLDDVRELYEAAVSLKDNNHILLAMGPLGVPTRLLGNKMKNYLTYVSAPDGNSKISELAHLDPVTVNDVYRIRNVDSDTKIFGITGWPLAATSSPVLHNHGYATKKMNCIYIPFRAEKFDEALRFAGALGIQGFSVTIPHKESAASSADFVDEKVRDIGASNTMVKTNRKWYAYNTDAPGFTRSLLEFTGLKNLRHKKVAIIGAGGAAKGIAWAVKNLHGHACVFNRTVGKAKILAEKYGFDFASLGPESGDKLNKFSDIIIQTTSKGMNSLEPANESNDPIYFYNFTGNEILFDIIYVPAVTPVMERASQAGCKVCNGYNMLKYQGYEQFELFTGEKYDGTQSK</sequence>
<evidence type="ECO:0000256" key="4">
    <source>
        <dbReference type="ARBA" id="ARBA00023002"/>
    </source>
</evidence>
<evidence type="ECO:0000313" key="10">
    <source>
        <dbReference type="EMBL" id="QOS40638.1"/>
    </source>
</evidence>
<keyword evidence="4 9" id="KW-0560">Oxidoreductase</keyword>